<dbReference type="PANTHER" id="PTHR34109:SF1">
    <property type="entry name" value="VOC DOMAIN-CONTAINING PROTEIN"/>
    <property type="match status" value="1"/>
</dbReference>
<dbReference type="InterPro" id="IPR029068">
    <property type="entry name" value="Glyas_Bleomycin-R_OHBP_Dase"/>
</dbReference>
<dbReference type="Proteomes" id="UP000426246">
    <property type="component" value="Chromosome"/>
</dbReference>
<dbReference type="PROSITE" id="PS51819">
    <property type="entry name" value="VOC"/>
    <property type="match status" value="1"/>
</dbReference>
<dbReference type="Gene3D" id="3.10.180.10">
    <property type="entry name" value="2,3-Dihydroxybiphenyl 1,2-Dioxygenase, domain 1"/>
    <property type="match status" value="1"/>
</dbReference>
<dbReference type="KEGG" id="ppsc:EHS13_17350"/>
<gene>
    <name evidence="2" type="ORF">EHS13_17350</name>
</gene>
<evidence type="ECO:0000259" key="1">
    <source>
        <dbReference type="PROSITE" id="PS51819"/>
    </source>
</evidence>
<evidence type="ECO:0000313" key="2">
    <source>
        <dbReference type="EMBL" id="QGR00137.1"/>
    </source>
</evidence>
<protein>
    <submittedName>
        <fullName evidence="2">VOC family protein</fullName>
    </submittedName>
</protein>
<feature type="domain" description="VOC" evidence="1">
    <location>
        <begin position="10"/>
        <end position="129"/>
    </location>
</feature>
<keyword evidence="3" id="KW-1185">Reference proteome</keyword>
<reference evidence="3" key="1">
    <citation type="submission" date="2018-11" db="EMBL/GenBank/DDBJ databases">
        <title>Complete genome sequence of Paenibacillus sp. ML311-T8.</title>
        <authorList>
            <person name="Nam Y.-D."/>
            <person name="Kang J."/>
            <person name="Chung W.-H."/>
            <person name="Park Y.S."/>
        </authorList>
    </citation>
    <scope>NUCLEOTIDE SEQUENCE [LARGE SCALE GENOMIC DNA]</scope>
    <source>
        <strain evidence="3">ML311-T8</strain>
    </source>
</reference>
<organism evidence="2 3">
    <name type="scientific">Paenibacillus psychroresistens</name>
    <dbReference type="NCBI Taxonomy" id="1778678"/>
    <lineage>
        <taxon>Bacteria</taxon>
        <taxon>Bacillati</taxon>
        <taxon>Bacillota</taxon>
        <taxon>Bacilli</taxon>
        <taxon>Bacillales</taxon>
        <taxon>Paenibacillaceae</taxon>
        <taxon>Paenibacillus</taxon>
    </lineage>
</organism>
<dbReference type="OrthoDB" id="9795306at2"/>
<accession>A0A6B8RYJ4</accession>
<dbReference type="PANTHER" id="PTHR34109">
    <property type="entry name" value="BNAUNNG04460D PROTEIN-RELATED"/>
    <property type="match status" value="1"/>
</dbReference>
<dbReference type="SUPFAM" id="SSF54593">
    <property type="entry name" value="Glyoxalase/Bleomycin resistance protein/Dihydroxybiphenyl dioxygenase"/>
    <property type="match status" value="1"/>
</dbReference>
<name>A0A6B8RYJ4_9BACL</name>
<dbReference type="AlphaFoldDB" id="A0A6B8RYJ4"/>
<dbReference type="InterPro" id="IPR037523">
    <property type="entry name" value="VOC_core"/>
</dbReference>
<evidence type="ECO:0000313" key="3">
    <source>
        <dbReference type="Proteomes" id="UP000426246"/>
    </source>
</evidence>
<dbReference type="EMBL" id="CP034235">
    <property type="protein sequence ID" value="QGR00137.1"/>
    <property type="molecule type" value="Genomic_DNA"/>
</dbReference>
<sequence length="133" mass="15071">MQTPESDIQKTEIAVWLTVSSSELAAEYYMTAFRTQELYRLENDNGKLELAQLSVNGANFWISEDPEFTPEMASRGSIRMIMTVKDPDSVFDQAVAAGATIINPILEEYGWRIGRIVDPFGYHWEIGKKVDSM</sequence>
<proteinExistence type="predicted"/>